<name>A0ABM9N694_9LACO</name>
<dbReference type="InterPro" id="IPR022263">
    <property type="entry name" value="KxYKxGKxW"/>
</dbReference>
<dbReference type="Proteomes" id="UP001314241">
    <property type="component" value="Unassembled WGS sequence"/>
</dbReference>
<dbReference type="PANTHER" id="PTHR45920:SF7">
    <property type="entry name" value="FORMIN-G"/>
    <property type="match status" value="1"/>
</dbReference>
<feature type="region of interest" description="Disordered" evidence="3">
    <location>
        <begin position="73"/>
        <end position="105"/>
    </location>
</feature>
<evidence type="ECO:0000256" key="1">
    <source>
        <dbReference type="ARBA" id="ARBA00022729"/>
    </source>
</evidence>
<dbReference type="Pfam" id="PF06458">
    <property type="entry name" value="MucBP"/>
    <property type="match status" value="1"/>
</dbReference>
<protein>
    <recommendedName>
        <fullName evidence="5">MucBP domain-containing protein</fullName>
    </recommendedName>
</protein>
<dbReference type="PANTHER" id="PTHR45920">
    <property type="entry name" value="FORMIN HOMOLOGY 2 DOMAIN CONTAINING, ISOFORM I"/>
    <property type="match status" value="1"/>
</dbReference>
<feature type="compositionally biased region" description="Low complexity" evidence="3">
    <location>
        <begin position="36"/>
        <end position="58"/>
    </location>
</feature>
<feature type="chain" id="PRO_5045082754" description="MucBP domain-containing protein" evidence="4">
    <location>
        <begin position="39"/>
        <end position="1026"/>
    </location>
</feature>
<proteinExistence type="predicted"/>
<feature type="signal peptide" evidence="4">
    <location>
        <begin position="1"/>
        <end position="38"/>
    </location>
</feature>
<keyword evidence="1 4" id="KW-0732">Signal</keyword>
<feature type="compositionally biased region" description="Low complexity" evidence="3">
    <location>
        <begin position="915"/>
        <end position="1026"/>
    </location>
</feature>
<dbReference type="NCBIfam" id="TIGR03715">
    <property type="entry name" value="KxYKxGKxW"/>
    <property type="match status" value="1"/>
</dbReference>
<sequence length="1026" mass="105885">MTNLGREHFKMYKSGKLWMISGLSLLSGLTIANQQASADSTTTTSATTSESTSTTSDSQAIYGDSMALNVTTTAASTSSATEQSTSNTSTQSTSNTSTQSTSDTAVTLDEIDQGLGNRVGASEGTNYNYSDLASDGKVHTNSISWQYNDGAVLPTGYVDDANNGNGSQFVFVINHGSGLKQGDTITIPITSNLDNQPGLNYWNAGNLSPHLNGISNSVHFDGDNIVIPIDDPSFSDRGYRVTLNFSLSQEQVFPKSAGNGTDLTFTQTIGDQTHHYSWNPLPTSPDFKENNNVADTVNSIVANDNQGVSIRSGIHNTDGGPFSKLVLLNNGQDYVEKRIITATVDSTGKPAYIEEGGYFWARLAIPSGYGPATEAPGWSSKAANNNYVTANTALISTYFVETNDIPQPGQYRVRRLADNKLEYEINYGKEQGVTVSRDNYITLLKSQYAGISQDTINQDLDRYSNADGTVTLPYVINTGINIANPNDTDHKVKYTSTETNNRNDQSDTVVGYTSGKSNINLVEGQTLVTVHFVDENGQQIAPGKYYYSDLDNANATYDAASENIDGYELVKAPDEAVKNAQGGYDIVDKFPSDKNIEYTYVYKHTDGYISTSISSSTSGSNSESHAESVSGSVSKDASGSNSKSLSDSYSGSSSQSTSHSASESVSSSTSGVNSKSASGSESSSTSASKDASSSKSGAESVSDSISKSASESTSTSKKDSTSKSASESTSANKSASDSASTASKSASESTSTSDSIASKSASESTSAKKSASDSASTASKSASESASTSKKDSTSKSASESTSANKSASDSASTASKSASESTSTSDSIASKSASESDSKKASTSKSISDSKSASESTSANKSASDSASTSKSSVDSKSASESTSTSKSSSDSTSASTSTSISESDSTDSKSKSESTSTSESVSTSKSISESNSVNSKSASESTSASKSGADSKSASESTSDSIASKSASTSASKNGSDSASTSTSKSKSESESVSASKSTSDSKSGVDSTSDSKSGSTSASISSS</sequence>
<evidence type="ECO:0000313" key="6">
    <source>
        <dbReference type="EMBL" id="CAK8054463.1"/>
    </source>
</evidence>
<evidence type="ECO:0000313" key="7">
    <source>
        <dbReference type="Proteomes" id="UP001314241"/>
    </source>
</evidence>
<evidence type="ECO:0000256" key="2">
    <source>
        <dbReference type="ARBA" id="ARBA00022737"/>
    </source>
</evidence>
<feature type="domain" description="MucBP" evidence="5">
    <location>
        <begin position="528"/>
        <end position="602"/>
    </location>
</feature>
<organism evidence="6 7">
    <name type="scientific">Eupransor demetentiae</name>
    <dbReference type="NCBI Taxonomy" id="3109584"/>
    <lineage>
        <taxon>Bacteria</taxon>
        <taxon>Bacillati</taxon>
        <taxon>Bacillota</taxon>
        <taxon>Bacilli</taxon>
        <taxon>Lactobacillales</taxon>
        <taxon>Lactobacillaceae</taxon>
        <taxon>Eupransor</taxon>
    </lineage>
</organism>
<keyword evidence="7" id="KW-1185">Reference proteome</keyword>
<evidence type="ECO:0000256" key="3">
    <source>
        <dbReference type="SAM" id="MobiDB-lite"/>
    </source>
</evidence>
<dbReference type="InterPro" id="IPR009459">
    <property type="entry name" value="MucBP_dom"/>
</dbReference>
<feature type="compositionally biased region" description="Low complexity" evidence="3">
    <location>
        <begin position="842"/>
        <end position="905"/>
    </location>
</feature>
<dbReference type="RefSeq" id="WP_349642010.1">
    <property type="nucleotide sequence ID" value="NZ_CAWVOH010000002.1"/>
</dbReference>
<feature type="compositionally biased region" description="Low complexity" evidence="3">
    <location>
        <begin position="722"/>
        <end position="788"/>
    </location>
</feature>
<dbReference type="Gene3D" id="3.10.20.320">
    <property type="entry name" value="Putative peptidoglycan bound protein (lpxtg motif)"/>
    <property type="match status" value="1"/>
</dbReference>
<keyword evidence="2" id="KW-0677">Repeat</keyword>
<reference evidence="6 7" key="1">
    <citation type="submission" date="2024-01" db="EMBL/GenBank/DDBJ databases">
        <authorList>
            <person name="Botero Cardona J."/>
        </authorList>
    </citation>
    <scope>NUCLEOTIDE SEQUENCE [LARGE SCALE GENOMIC DNA]</scope>
    <source>
        <strain evidence="6 7">LMG 33000</strain>
    </source>
</reference>
<feature type="compositionally biased region" description="Low complexity" evidence="3">
    <location>
        <begin position="612"/>
        <end position="715"/>
    </location>
</feature>
<evidence type="ECO:0000259" key="5">
    <source>
        <dbReference type="Pfam" id="PF06458"/>
    </source>
</evidence>
<comment type="caution">
    <text evidence="6">The sequence shown here is derived from an EMBL/GenBank/DDBJ whole genome shotgun (WGS) entry which is preliminary data.</text>
</comment>
<gene>
    <name evidence="6" type="ORF">R54876_GBNLAHCA_01032</name>
</gene>
<dbReference type="EMBL" id="CAWVOH010000002">
    <property type="protein sequence ID" value="CAK8054463.1"/>
    <property type="molecule type" value="Genomic_DNA"/>
</dbReference>
<feature type="compositionally biased region" description="Low complexity" evidence="3">
    <location>
        <begin position="73"/>
        <end position="102"/>
    </location>
</feature>
<feature type="region of interest" description="Disordered" evidence="3">
    <location>
        <begin position="36"/>
        <end position="60"/>
    </location>
</feature>
<dbReference type="Pfam" id="PF19258">
    <property type="entry name" value="KxYKxGKxW_sig"/>
    <property type="match status" value="1"/>
</dbReference>
<accession>A0ABM9N694</accession>
<feature type="compositionally biased region" description="Low complexity" evidence="3">
    <location>
        <begin position="795"/>
        <end position="834"/>
    </location>
</feature>
<feature type="region of interest" description="Disordered" evidence="3">
    <location>
        <begin position="612"/>
        <end position="1026"/>
    </location>
</feature>
<evidence type="ECO:0000256" key="4">
    <source>
        <dbReference type="SAM" id="SignalP"/>
    </source>
</evidence>